<comment type="caution">
    <text evidence="1">The sequence shown here is derived from an EMBL/GenBank/DDBJ whole genome shotgun (WGS) entry which is preliminary data.</text>
</comment>
<evidence type="ECO:0000313" key="1">
    <source>
        <dbReference type="EMBL" id="OBZ76985.1"/>
    </source>
</evidence>
<gene>
    <name evidence="1" type="ORF">A0H81_03790</name>
</gene>
<name>A0A1C7MJ69_GRIFR</name>
<organism evidence="1 2">
    <name type="scientific">Grifola frondosa</name>
    <name type="common">Maitake</name>
    <name type="synonym">Polyporus frondosus</name>
    <dbReference type="NCBI Taxonomy" id="5627"/>
    <lineage>
        <taxon>Eukaryota</taxon>
        <taxon>Fungi</taxon>
        <taxon>Dikarya</taxon>
        <taxon>Basidiomycota</taxon>
        <taxon>Agaricomycotina</taxon>
        <taxon>Agaricomycetes</taxon>
        <taxon>Polyporales</taxon>
        <taxon>Grifolaceae</taxon>
        <taxon>Grifola</taxon>
    </lineage>
</organism>
<proteinExistence type="predicted"/>
<accession>A0A1C7MJ69</accession>
<protein>
    <submittedName>
        <fullName evidence="1">Uncharacterized protein</fullName>
    </submittedName>
</protein>
<dbReference type="AlphaFoldDB" id="A0A1C7MJ69"/>
<dbReference type="Proteomes" id="UP000092993">
    <property type="component" value="Unassembled WGS sequence"/>
</dbReference>
<evidence type="ECO:0000313" key="2">
    <source>
        <dbReference type="Proteomes" id="UP000092993"/>
    </source>
</evidence>
<dbReference type="EMBL" id="LUGG01000003">
    <property type="protein sequence ID" value="OBZ76985.1"/>
    <property type="molecule type" value="Genomic_DNA"/>
</dbReference>
<sequence>MAFSHWPIRLFEPKLSVSPETANCREGQYAEDGMCVGGTYEEAASVPSPPAQDPPHEVPRKVAVACVLALVGLKSIGGQKTFLKLPCISIWTARCSCSGTPDTCQDIPQ</sequence>
<reference evidence="1 2" key="1">
    <citation type="submission" date="2016-03" db="EMBL/GenBank/DDBJ databases">
        <title>Whole genome sequencing of Grifola frondosa 9006-11.</title>
        <authorList>
            <person name="Min B."/>
            <person name="Park H."/>
            <person name="Kim J.-G."/>
            <person name="Cho H."/>
            <person name="Oh Y.-L."/>
            <person name="Kong W.-S."/>
            <person name="Choi I.-G."/>
        </authorList>
    </citation>
    <scope>NUCLEOTIDE SEQUENCE [LARGE SCALE GENOMIC DNA]</scope>
    <source>
        <strain evidence="1 2">9006-11</strain>
    </source>
</reference>
<keyword evidence="2" id="KW-1185">Reference proteome</keyword>